<protein>
    <submittedName>
        <fullName evidence="1">Mannosyltransferase A</fullName>
    </submittedName>
</protein>
<sequence>MHILIDVQGYQSESKFRGIGRSTLAMSRAIIENAGEHRVSILINGMYPIDNINEALLNKSDFG</sequence>
<organism evidence="1">
    <name type="scientific">Klebsiella pneumoniae</name>
    <dbReference type="NCBI Taxonomy" id="573"/>
    <lineage>
        <taxon>Bacteria</taxon>
        <taxon>Pseudomonadati</taxon>
        <taxon>Pseudomonadota</taxon>
        <taxon>Gammaproteobacteria</taxon>
        <taxon>Enterobacterales</taxon>
        <taxon>Enterobacteriaceae</taxon>
        <taxon>Klebsiella/Raoultella group</taxon>
        <taxon>Klebsiella</taxon>
        <taxon>Klebsiella pneumoniae complex</taxon>
    </lineage>
</organism>
<reference evidence="1" key="1">
    <citation type="submission" date="2019-03" db="EMBL/GenBank/DDBJ databases">
        <authorList>
            <consortium name="Pathogen Informatics"/>
        </authorList>
    </citation>
    <scope>NUCLEOTIDE SEQUENCE</scope>
    <source>
        <strain evidence="1">5012STDY7626466</strain>
    </source>
</reference>
<name>A0A486UEI6_KLEPN</name>
<accession>A0A486UEI6</accession>
<dbReference type="EMBL" id="CAAHCZ010000026">
    <property type="protein sequence ID" value="VGM36473.1"/>
    <property type="molecule type" value="Genomic_DNA"/>
</dbReference>
<evidence type="ECO:0000313" key="1">
    <source>
        <dbReference type="EMBL" id="VGM36473.1"/>
    </source>
</evidence>
<keyword evidence="1" id="KW-0328">Glycosyltransferase</keyword>
<proteinExistence type="predicted"/>
<keyword evidence="1" id="KW-0808">Transferase</keyword>
<gene>
    <name evidence="1" type="ORF">SAMEA4873656_05370</name>
</gene>
<dbReference type="AlphaFoldDB" id="A0A486UEI6"/>
<dbReference type="GO" id="GO:0016757">
    <property type="term" value="F:glycosyltransferase activity"/>
    <property type="evidence" value="ECO:0007669"/>
    <property type="project" value="UniProtKB-KW"/>
</dbReference>